<evidence type="ECO:0000313" key="2">
    <source>
        <dbReference type="Proteomes" id="UP000287872"/>
    </source>
</evidence>
<dbReference type="Proteomes" id="UP000287872">
    <property type="component" value="Unassembled WGS sequence"/>
</dbReference>
<keyword evidence="2" id="KW-1185">Reference proteome</keyword>
<protein>
    <recommendedName>
        <fullName evidence="3">Xaa-His dipeptidase</fullName>
    </recommendedName>
</protein>
<dbReference type="EMBL" id="BHYK01000066">
    <property type="protein sequence ID" value="GCD13181.1"/>
    <property type="molecule type" value="Genomic_DNA"/>
</dbReference>
<evidence type="ECO:0008006" key="3">
    <source>
        <dbReference type="Google" id="ProtNLM"/>
    </source>
</evidence>
<sequence length="159" mass="17993">MKSNEDKIIEGLSIIETMVEQGATDKEIAAAVDVGYSTYRKYKAENVELKAIVSQGKVKKNQAVEQALYKNAIGYYYKEEIVTKVKNEELADDGVTILAKESVQISSIEKYKGPDLAAEKYWLNNKEKARWRDDPNKVDNDKKLTKLKEKEVNAKTGDI</sequence>
<comment type="caution">
    <text evidence="1">The sequence shown here is derived from an EMBL/GenBank/DDBJ whole genome shotgun (WGS) entry which is preliminary data.</text>
</comment>
<dbReference type="AlphaFoldDB" id="A0A401UUG5"/>
<reference evidence="1 2" key="1">
    <citation type="submission" date="2018-11" db="EMBL/GenBank/DDBJ databases">
        <title>Genome sequencing and assembly of Clostridium tagluense strain A121.</title>
        <authorList>
            <person name="Murakami T."/>
            <person name="Segawa T."/>
            <person name="Shcherbakova V.A."/>
            <person name="Mori H."/>
            <person name="Yoshimura Y."/>
        </authorList>
    </citation>
    <scope>NUCLEOTIDE SEQUENCE [LARGE SCALE GENOMIC DNA]</scope>
    <source>
        <strain evidence="1 2">A121</strain>
    </source>
</reference>
<name>A0A401UUG5_9CLOT</name>
<gene>
    <name evidence="1" type="ORF">Ctaglu_48040</name>
</gene>
<dbReference type="RefSeq" id="WP_125006493.1">
    <property type="nucleotide sequence ID" value="NZ_BHYK01000066.1"/>
</dbReference>
<accession>A0A401UUG5</accession>
<dbReference type="OrthoDB" id="5868871at2"/>
<evidence type="ECO:0000313" key="1">
    <source>
        <dbReference type="EMBL" id="GCD13181.1"/>
    </source>
</evidence>
<proteinExistence type="predicted"/>
<organism evidence="1 2">
    <name type="scientific">Clostridium tagluense</name>
    <dbReference type="NCBI Taxonomy" id="360422"/>
    <lineage>
        <taxon>Bacteria</taxon>
        <taxon>Bacillati</taxon>
        <taxon>Bacillota</taxon>
        <taxon>Clostridia</taxon>
        <taxon>Eubacteriales</taxon>
        <taxon>Clostridiaceae</taxon>
        <taxon>Clostridium</taxon>
    </lineage>
</organism>